<dbReference type="PANTHER" id="PTHR42879">
    <property type="entry name" value="3-OXOACYL-(ACYL-CARRIER-PROTEIN) REDUCTASE"/>
    <property type="match status" value="1"/>
</dbReference>
<comment type="similarity">
    <text evidence="1">Belongs to the short-chain dehydrogenases/reductases (SDR) family.</text>
</comment>
<proteinExistence type="inferred from homology"/>
<dbReference type="RefSeq" id="WP_377934210.1">
    <property type="nucleotide sequence ID" value="NZ_JBHUMF010000015.1"/>
</dbReference>
<dbReference type="Pfam" id="PF13561">
    <property type="entry name" value="adh_short_C2"/>
    <property type="match status" value="1"/>
</dbReference>
<keyword evidence="3" id="KW-1185">Reference proteome</keyword>
<dbReference type="PRINTS" id="PR00080">
    <property type="entry name" value="SDRFAMILY"/>
</dbReference>
<comment type="caution">
    <text evidence="2">The sequence shown here is derived from an EMBL/GenBank/DDBJ whole genome shotgun (WGS) entry which is preliminary data.</text>
</comment>
<dbReference type="EMBL" id="JBHUMF010000015">
    <property type="protein sequence ID" value="MFD2680540.1"/>
    <property type="molecule type" value="Genomic_DNA"/>
</dbReference>
<dbReference type="InterPro" id="IPR002347">
    <property type="entry name" value="SDR_fam"/>
</dbReference>
<evidence type="ECO:0000256" key="1">
    <source>
        <dbReference type="ARBA" id="ARBA00006484"/>
    </source>
</evidence>
<gene>
    <name evidence="2" type="ORF">ACFSUL_07195</name>
</gene>
<name>A0ABW5RPC9_9BACI</name>
<accession>A0ABW5RPC9</accession>
<dbReference type="Gene3D" id="3.40.50.720">
    <property type="entry name" value="NAD(P)-binding Rossmann-like Domain"/>
    <property type="match status" value="1"/>
</dbReference>
<dbReference type="InterPro" id="IPR050259">
    <property type="entry name" value="SDR"/>
</dbReference>
<dbReference type="InterPro" id="IPR036291">
    <property type="entry name" value="NAD(P)-bd_dom_sf"/>
</dbReference>
<sequence length="259" mass="28593">MTKTVLITGGSKGIGKRTAIAFAKKNFNIIINYRSNKQEAELFVATLKHQYDIQVSAIKADISLPDECTELVEKSIQLFGKVDVLVHNAGPYVKDRKKFDDYLPSEWNYMINGNLNSVFYLSRLLVPYMREKQWGRIITTGFDRVETAPGWIYRSAFAAAKSGLASFTKTLALEEASNGITANMVCPGDIVGDWKENSIETAQKERDNSNPVGRPGTGEDLARVITFLASEESDFITGAVIPVTGGKDVLGKVFHQSSK</sequence>
<evidence type="ECO:0000313" key="3">
    <source>
        <dbReference type="Proteomes" id="UP001597506"/>
    </source>
</evidence>
<dbReference type="SUPFAM" id="SSF51735">
    <property type="entry name" value="NAD(P)-binding Rossmann-fold domains"/>
    <property type="match status" value="1"/>
</dbReference>
<dbReference type="PRINTS" id="PR00081">
    <property type="entry name" value="GDHRDH"/>
</dbReference>
<evidence type="ECO:0000313" key="2">
    <source>
        <dbReference type="EMBL" id="MFD2680540.1"/>
    </source>
</evidence>
<organism evidence="2 3">
    <name type="scientific">Bacillus seohaeanensis</name>
    <dbReference type="NCBI Taxonomy" id="284580"/>
    <lineage>
        <taxon>Bacteria</taxon>
        <taxon>Bacillati</taxon>
        <taxon>Bacillota</taxon>
        <taxon>Bacilli</taxon>
        <taxon>Bacillales</taxon>
        <taxon>Bacillaceae</taxon>
        <taxon>Bacillus</taxon>
    </lineage>
</organism>
<reference evidence="3" key="1">
    <citation type="journal article" date="2019" name="Int. J. Syst. Evol. Microbiol.">
        <title>The Global Catalogue of Microorganisms (GCM) 10K type strain sequencing project: providing services to taxonomists for standard genome sequencing and annotation.</title>
        <authorList>
            <consortium name="The Broad Institute Genomics Platform"/>
            <consortium name="The Broad Institute Genome Sequencing Center for Infectious Disease"/>
            <person name="Wu L."/>
            <person name="Ma J."/>
        </authorList>
    </citation>
    <scope>NUCLEOTIDE SEQUENCE [LARGE SCALE GENOMIC DNA]</scope>
    <source>
        <strain evidence="3">KCTC 3913</strain>
    </source>
</reference>
<dbReference type="Proteomes" id="UP001597506">
    <property type="component" value="Unassembled WGS sequence"/>
</dbReference>
<dbReference type="CDD" id="cd05233">
    <property type="entry name" value="SDR_c"/>
    <property type="match status" value="1"/>
</dbReference>
<dbReference type="PANTHER" id="PTHR42879:SF2">
    <property type="entry name" value="3-OXOACYL-[ACYL-CARRIER-PROTEIN] REDUCTASE FABG"/>
    <property type="match status" value="1"/>
</dbReference>
<protein>
    <submittedName>
        <fullName evidence="2">SDR family oxidoreductase</fullName>
    </submittedName>
</protein>